<sequence>MPADSAAIGDSIQYDDKVEVTITQFENTADHTTLTVEIDNKAAEELAGPVDVQASYGDDHLAATPVAGGSPISVPIQAGKKASGKYTFTIPKGGRNKVAVDVALGTDRDHAQFLGPVK</sequence>
<evidence type="ECO:0000313" key="1">
    <source>
        <dbReference type="EMBL" id="MBB3326371.1"/>
    </source>
</evidence>
<dbReference type="RefSeq" id="WP_183337330.1">
    <property type="nucleotide sequence ID" value="NZ_JACHZG010000001.1"/>
</dbReference>
<dbReference type="Proteomes" id="UP000565572">
    <property type="component" value="Unassembled WGS sequence"/>
</dbReference>
<accession>A0A7W5JU56</accession>
<dbReference type="EMBL" id="JACHZG010000001">
    <property type="protein sequence ID" value="MBB3326371.1"/>
    <property type="molecule type" value="Genomic_DNA"/>
</dbReference>
<protein>
    <recommendedName>
        <fullName evidence="3">DUF4352 domain-containing protein</fullName>
    </recommendedName>
</protein>
<proteinExistence type="predicted"/>
<organism evidence="1 2">
    <name type="scientific">Microlunatus antarcticus</name>
    <dbReference type="NCBI Taxonomy" id="53388"/>
    <lineage>
        <taxon>Bacteria</taxon>
        <taxon>Bacillati</taxon>
        <taxon>Actinomycetota</taxon>
        <taxon>Actinomycetes</taxon>
        <taxon>Propionibacteriales</taxon>
        <taxon>Propionibacteriaceae</taxon>
        <taxon>Microlunatus</taxon>
    </lineage>
</organism>
<keyword evidence="2" id="KW-1185">Reference proteome</keyword>
<comment type="caution">
    <text evidence="1">The sequence shown here is derived from an EMBL/GenBank/DDBJ whole genome shotgun (WGS) entry which is preliminary data.</text>
</comment>
<evidence type="ECO:0000313" key="2">
    <source>
        <dbReference type="Proteomes" id="UP000565572"/>
    </source>
</evidence>
<dbReference type="AlphaFoldDB" id="A0A7W5JU56"/>
<gene>
    <name evidence="1" type="ORF">FHX39_001315</name>
</gene>
<evidence type="ECO:0008006" key="3">
    <source>
        <dbReference type="Google" id="ProtNLM"/>
    </source>
</evidence>
<reference evidence="1 2" key="1">
    <citation type="submission" date="2020-08" db="EMBL/GenBank/DDBJ databases">
        <title>Sequencing the genomes of 1000 actinobacteria strains.</title>
        <authorList>
            <person name="Klenk H.-P."/>
        </authorList>
    </citation>
    <scope>NUCLEOTIDE SEQUENCE [LARGE SCALE GENOMIC DNA]</scope>
    <source>
        <strain evidence="1 2">DSM 11053</strain>
    </source>
</reference>
<name>A0A7W5JU56_9ACTN</name>